<comment type="caution">
    <text evidence="3">The sequence shown here is derived from an EMBL/GenBank/DDBJ whole genome shotgun (WGS) entry which is preliminary data.</text>
</comment>
<proteinExistence type="predicted"/>
<gene>
    <name evidence="3" type="ORF">GCM10009020_10580</name>
</gene>
<dbReference type="Proteomes" id="UP001500420">
    <property type="component" value="Unassembled WGS sequence"/>
</dbReference>
<evidence type="ECO:0000256" key="2">
    <source>
        <dbReference type="SAM" id="Phobius"/>
    </source>
</evidence>
<dbReference type="RefSeq" id="WP_343772861.1">
    <property type="nucleotide sequence ID" value="NZ_BAAADV010000001.1"/>
</dbReference>
<keyword evidence="2" id="KW-0472">Membrane</keyword>
<feature type="transmembrane region" description="Helical" evidence="2">
    <location>
        <begin position="20"/>
        <end position="38"/>
    </location>
</feature>
<evidence type="ECO:0000313" key="4">
    <source>
        <dbReference type="Proteomes" id="UP001500420"/>
    </source>
</evidence>
<dbReference type="InterPro" id="IPR035185">
    <property type="entry name" value="DUF5305"/>
</dbReference>
<feature type="transmembrane region" description="Helical" evidence="2">
    <location>
        <begin position="227"/>
        <end position="248"/>
    </location>
</feature>
<keyword evidence="2" id="KW-0812">Transmembrane</keyword>
<evidence type="ECO:0008006" key="5">
    <source>
        <dbReference type="Google" id="ProtNLM"/>
    </source>
</evidence>
<name>A0AAV3T7D5_9EURY</name>
<feature type="region of interest" description="Disordered" evidence="1">
    <location>
        <begin position="336"/>
        <end position="411"/>
    </location>
</feature>
<evidence type="ECO:0000256" key="1">
    <source>
        <dbReference type="SAM" id="MobiDB-lite"/>
    </source>
</evidence>
<dbReference type="AlphaFoldDB" id="A0AAV3T7D5"/>
<keyword evidence="2" id="KW-1133">Transmembrane helix</keyword>
<sequence>MMDDPRFQLLIARYGRNLAIALVVVGALLLLVGGWVALTPPTTTATEQRTAATASTGADTVATVTGDSDLWERGTELRNNPVYLTNASPALAVEPQTTVPEGSSVTQTVRLRITATRDDEVFWTSTETLVNETRTAEDGTATARTEIDVRDLEARLATLRERLAGVGSVQTELLLTVEYDTGRYAGTLDASAPLEVTDRAYWLGGELSDSQPHYATTTRQVSHSPNWFAVLLATLLAALSLTGAWTVFATRPEELDVDAIKQERHRRKYADWISKGSIPMWVGQNYVELDSLEGVVDVAIDTQERVVHDTRRDLFAVISEDVVYYYSKSGDWDQSSWPRMELSGRSEDDTVDVGGELSKGLGDLPGRDELAGDDADSSSADVPDDATDDGESDEKSSHGPGDWDDDVWRDL</sequence>
<accession>A0AAV3T7D5</accession>
<reference evidence="3 4" key="1">
    <citation type="journal article" date="2019" name="Int. J. Syst. Evol. Microbiol.">
        <title>The Global Catalogue of Microorganisms (GCM) 10K type strain sequencing project: providing services to taxonomists for standard genome sequencing and annotation.</title>
        <authorList>
            <consortium name="The Broad Institute Genomics Platform"/>
            <consortium name="The Broad Institute Genome Sequencing Center for Infectious Disease"/>
            <person name="Wu L."/>
            <person name="Ma J."/>
        </authorList>
    </citation>
    <scope>NUCLEOTIDE SEQUENCE [LARGE SCALE GENOMIC DNA]</scope>
    <source>
        <strain evidence="3 4">JCM 16328</strain>
    </source>
</reference>
<feature type="compositionally biased region" description="Acidic residues" evidence="1">
    <location>
        <begin position="371"/>
        <end position="392"/>
    </location>
</feature>
<protein>
    <recommendedName>
        <fullName evidence="5">DUF5305 domain-containing protein</fullName>
    </recommendedName>
</protein>
<dbReference type="EMBL" id="BAAADV010000001">
    <property type="protein sequence ID" value="GAA0667043.1"/>
    <property type="molecule type" value="Genomic_DNA"/>
</dbReference>
<dbReference type="Pfam" id="PF17231">
    <property type="entry name" value="DUF5305"/>
    <property type="match status" value="1"/>
</dbReference>
<evidence type="ECO:0000313" key="3">
    <source>
        <dbReference type="EMBL" id="GAA0667043.1"/>
    </source>
</evidence>
<organism evidence="3 4">
    <name type="scientific">Natronoarchaeum mannanilyticum</name>
    <dbReference type="NCBI Taxonomy" id="926360"/>
    <lineage>
        <taxon>Archaea</taxon>
        <taxon>Methanobacteriati</taxon>
        <taxon>Methanobacteriota</taxon>
        <taxon>Stenosarchaea group</taxon>
        <taxon>Halobacteria</taxon>
        <taxon>Halobacteriales</taxon>
        <taxon>Natronoarchaeaceae</taxon>
    </lineage>
</organism>
<keyword evidence="4" id="KW-1185">Reference proteome</keyword>